<keyword evidence="2" id="KW-1185">Reference proteome</keyword>
<accession>A0A395N4K7</accession>
<dbReference type="EMBL" id="PXXK01000010">
    <property type="protein sequence ID" value="RFN55068.1"/>
    <property type="molecule type" value="Genomic_DNA"/>
</dbReference>
<name>A0A395N4K7_9HYPO</name>
<reference evidence="1 2" key="1">
    <citation type="journal article" date="2018" name="PLoS Pathog.">
        <title>Evolution of structural diversity of trichothecenes, a family of toxins produced by plant pathogenic and entomopathogenic fungi.</title>
        <authorList>
            <person name="Proctor R.H."/>
            <person name="McCormick S.P."/>
            <person name="Kim H.S."/>
            <person name="Cardoza R.E."/>
            <person name="Stanley A.M."/>
            <person name="Lindo L."/>
            <person name="Kelly A."/>
            <person name="Brown D.W."/>
            <person name="Lee T."/>
            <person name="Vaughan M.M."/>
            <person name="Alexander N.J."/>
            <person name="Busman M."/>
            <person name="Gutierrez S."/>
        </authorList>
    </citation>
    <scope>NUCLEOTIDE SEQUENCE [LARGE SCALE GENOMIC DNA]</scope>
    <source>
        <strain evidence="1 2">NRRL 13405</strain>
    </source>
</reference>
<dbReference type="AlphaFoldDB" id="A0A395N4K7"/>
<sequence>MIKQSPSSNTATGITQGDTHQQLSCIAIMMSALLATREALFPHMNDFYFNPLVKRRGHGLPNQYSFNETNAWMDRILHDLGETGPEYERNTLRQACIRLRCVNCRLPCEEIQDGRFVESHRPYIFPCGHIIGSSCYEEMILAYKYTELQSPTYP</sequence>
<dbReference type="Proteomes" id="UP000265631">
    <property type="component" value="Unassembled WGS sequence"/>
</dbReference>
<evidence type="ECO:0000313" key="1">
    <source>
        <dbReference type="EMBL" id="RFN55068.1"/>
    </source>
</evidence>
<organism evidence="1 2">
    <name type="scientific">Fusarium flagelliforme</name>
    <dbReference type="NCBI Taxonomy" id="2675880"/>
    <lineage>
        <taxon>Eukaryota</taxon>
        <taxon>Fungi</taxon>
        <taxon>Dikarya</taxon>
        <taxon>Ascomycota</taxon>
        <taxon>Pezizomycotina</taxon>
        <taxon>Sordariomycetes</taxon>
        <taxon>Hypocreomycetidae</taxon>
        <taxon>Hypocreales</taxon>
        <taxon>Nectriaceae</taxon>
        <taxon>Fusarium</taxon>
        <taxon>Fusarium incarnatum-equiseti species complex</taxon>
    </lineage>
</organism>
<evidence type="ECO:0000313" key="2">
    <source>
        <dbReference type="Proteomes" id="UP000265631"/>
    </source>
</evidence>
<protein>
    <submittedName>
        <fullName evidence="1">Uncharacterized protein</fullName>
    </submittedName>
</protein>
<gene>
    <name evidence="1" type="ORF">FIE12Z_580</name>
</gene>
<comment type="caution">
    <text evidence="1">The sequence shown here is derived from an EMBL/GenBank/DDBJ whole genome shotgun (WGS) entry which is preliminary data.</text>
</comment>
<proteinExistence type="predicted"/>